<reference evidence="3 4" key="1">
    <citation type="submission" date="2015-06" db="EMBL/GenBank/DDBJ databases">
        <title>Genome sequence of the organohalide-respiring Dehalogenimonas alkenigignens type strain (IP3-3T).</title>
        <authorList>
            <person name="Key T.A."/>
            <person name="Richmond D.P."/>
            <person name="Bowman K.S."/>
            <person name="Cho Y.-J."/>
            <person name="Chun J."/>
            <person name="da Costa M.S."/>
            <person name="Rainey F.A."/>
            <person name="Moe W.M."/>
        </authorList>
    </citation>
    <scope>NUCLEOTIDE SEQUENCE [LARGE SCALE GENOMIC DNA]</scope>
    <source>
        <strain evidence="3 4">IP3-3</strain>
    </source>
</reference>
<dbReference type="Pfam" id="PF01841">
    <property type="entry name" value="Transglut_core"/>
    <property type="match status" value="1"/>
</dbReference>
<dbReference type="InterPro" id="IPR052901">
    <property type="entry name" value="Bact_TGase-like"/>
</dbReference>
<dbReference type="RefSeq" id="WP_133240208.1">
    <property type="nucleotide sequence ID" value="NZ_KQ758903.1"/>
</dbReference>
<feature type="transmembrane region" description="Helical" evidence="1">
    <location>
        <begin position="139"/>
        <end position="156"/>
    </location>
</feature>
<proteinExistence type="predicted"/>
<keyword evidence="4" id="KW-1185">Reference proteome</keyword>
<sequence>MNVTPVTSRSGFVWLNLALVLLSLGVAVYSLEAARWINPQPSLLLPFLLGVAAGSLLGASRLPGAIAAGLSLIGAAGMAVWQSLSLFSDLAGLSKWDRWLEALSRPSDNQIAFAVFLVAVCWLAGVTGAWFAARRRNGWPAFIIGALIVSLNVANLTREFEFIIPLYLVAGLVMVAASASNGRGTRLLAGLPLCLLIVLAAFALPQSPAADLKLQVGGESILAALKDNTLNIFSAVPSKVKTVRSSNQDSVSFSAAPDQSDAIRFIIDFPTSGYFTTRYYDTYSAAGWTVSQSAATEITPNQPIIGAAPPARSIAISYQVENQVKTDLILVNGYPLSVSIPVLSRSLLSPEGNDIMTLISPRLLAVYQTYQVTGRLPAVTAAELALAAGKYPDWIAERYLQLPSNLPRSVSQLSRFLTRDKVTAYEKVMAVKEYLGSFSYEISGTAVATGADGVAQFIASRQGNCVNFASAAVVLLRSAGIPARFCQGYLGIERDADTNRLIIRGHDSHTWAEVYFPDYGWIVLETTPGRPADSLENSAAVISGDILPPPPSTNPFLPGGEIEDTAGAASLDPAGGGMPETGGWVLALAFLLPSIALAAGGGTLYLSRASSAGSAYARLGLVGRLFRLRPNPAETPLEYARRLSARLPSEAAGISAVAGAYARVRYGPAKTRSAQDDDGLRYEWRQLSLRLIRLRFGLASPEN</sequence>
<evidence type="ECO:0000256" key="1">
    <source>
        <dbReference type="SAM" id="Phobius"/>
    </source>
</evidence>
<dbReference type="Proteomes" id="UP000053947">
    <property type="component" value="Unassembled WGS sequence"/>
</dbReference>
<dbReference type="SMART" id="SM00460">
    <property type="entry name" value="TGc"/>
    <property type="match status" value="1"/>
</dbReference>
<keyword evidence="1" id="KW-1133">Transmembrane helix</keyword>
<feature type="transmembrane region" description="Helical" evidence="1">
    <location>
        <begin position="187"/>
        <end position="204"/>
    </location>
</feature>
<dbReference type="PANTHER" id="PTHR42736:SF1">
    <property type="entry name" value="PROTEIN-GLUTAMINE GAMMA-GLUTAMYLTRANSFERASE"/>
    <property type="match status" value="1"/>
</dbReference>
<feature type="transmembrane region" description="Helical" evidence="1">
    <location>
        <begin position="111"/>
        <end position="132"/>
    </location>
</feature>
<dbReference type="SUPFAM" id="SSF54001">
    <property type="entry name" value="Cysteine proteinases"/>
    <property type="match status" value="1"/>
</dbReference>
<feature type="transmembrane region" description="Helical" evidence="1">
    <location>
        <begin position="43"/>
        <end position="59"/>
    </location>
</feature>
<feature type="transmembrane region" description="Helical" evidence="1">
    <location>
        <begin position="12"/>
        <end position="31"/>
    </location>
</feature>
<dbReference type="InterPro" id="IPR002931">
    <property type="entry name" value="Transglutaminase-like"/>
</dbReference>
<name>A0A0W0GHS5_9CHLR</name>
<dbReference type="AlphaFoldDB" id="A0A0W0GHS5"/>
<evidence type="ECO:0000259" key="2">
    <source>
        <dbReference type="SMART" id="SM00460"/>
    </source>
</evidence>
<accession>A0A0W0GHS5</accession>
<comment type="caution">
    <text evidence="3">The sequence shown here is derived from an EMBL/GenBank/DDBJ whole genome shotgun (WGS) entry which is preliminary data.</text>
</comment>
<protein>
    <recommendedName>
        <fullName evidence="2">Transglutaminase-like domain-containing protein</fullName>
    </recommendedName>
</protein>
<evidence type="ECO:0000313" key="3">
    <source>
        <dbReference type="EMBL" id="KTB48100.1"/>
    </source>
</evidence>
<gene>
    <name evidence="3" type="ORF">DEALK_09450</name>
</gene>
<dbReference type="Gene3D" id="3.10.620.30">
    <property type="match status" value="1"/>
</dbReference>
<feature type="transmembrane region" description="Helical" evidence="1">
    <location>
        <begin position="584"/>
        <end position="606"/>
    </location>
</feature>
<dbReference type="InterPro" id="IPR025403">
    <property type="entry name" value="TgpA-like_C"/>
</dbReference>
<dbReference type="OrthoDB" id="9804872at2"/>
<feature type="transmembrane region" description="Helical" evidence="1">
    <location>
        <begin position="66"/>
        <end position="91"/>
    </location>
</feature>
<dbReference type="STRING" id="1217799.DEALK_09450"/>
<keyword evidence="1" id="KW-0812">Transmembrane</keyword>
<dbReference type="InterPro" id="IPR038765">
    <property type="entry name" value="Papain-like_cys_pep_sf"/>
</dbReference>
<organism evidence="3 4">
    <name type="scientific">Dehalogenimonas alkenigignens</name>
    <dbReference type="NCBI Taxonomy" id="1217799"/>
    <lineage>
        <taxon>Bacteria</taxon>
        <taxon>Bacillati</taxon>
        <taxon>Chloroflexota</taxon>
        <taxon>Dehalococcoidia</taxon>
        <taxon>Dehalococcoidales</taxon>
        <taxon>Dehalococcoidaceae</taxon>
        <taxon>Dehalogenimonas</taxon>
    </lineage>
</organism>
<feature type="domain" description="Transglutaminase-like" evidence="2">
    <location>
        <begin position="457"/>
        <end position="528"/>
    </location>
</feature>
<dbReference type="Pfam" id="PF13559">
    <property type="entry name" value="DUF4129"/>
    <property type="match status" value="1"/>
</dbReference>
<dbReference type="PANTHER" id="PTHR42736">
    <property type="entry name" value="PROTEIN-GLUTAMINE GAMMA-GLUTAMYLTRANSFERASE"/>
    <property type="match status" value="1"/>
</dbReference>
<feature type="transmembrane region" description="Helical" evidence="1">
    <location>
        <begin position="162"/>
        <end position="180"/>
    </location>
</feature>
<evidence type="ECO:0000313" key="4">
    <source>
        <dbReference type="Proteomes" id="UP000053947"/>
    </source>
</evidence>
<dbReference type="EMBL" id="LFDV01000002">
    <property type="protein sequence ID" value="KTB48100.1"/>
    <property type="molecule type" value="Genomic_DNA"/>
</dbReference>
<keyword evidence="1" id="KW-0472">Membrane</keyword>